<dbReference type="NCBIfam" id="NF006811">
    <property type="entry name" value="PRK09333.1"/>
    <property type="match status" value="1"/>
</dbReference>
<name>A0A7C4NLY1_9CREN</name>
<evidence type="ECO:0000256" key="1">
    <source>
        <dbReference type="ARBA" id="ARBA00010014"/>
    </source>
</evidence>
<protein>
    <recommendedName>
        <fullName evidence="4 5">Small ribosomal subunit protein eS19</fullName>
    </recommendedName>
</protein>
<dbReference type="Pfam" id="PF01090">
    <property type="entry name" value="Ribosomal_S19e"/>
    <property type="match status" value="1"/>
</dbReference>
<dbReference type="FunFam" id="1.10.10.10:FF:000449">
    <property type="entry name" value="30S ribosomal protein S19e"/>
    <property type="match status" value="1"/>
</dbReference>
<accession>A0A7C4NLY1</accession>
<keyword evidence="3 5" id="KW-0687">Ribonucleoprotein</keyword>
<evidence type="ECO:0000256" key="3">
    <source>
        <dbReference type="ARBA" id="ARBA00023274"/>
    </source>
</evidence>
<organism evidence="7">
    <name type="scientific">Ignisphaera aggregans</name>
    <dbReference type="NCBI Taxonomy" id="334771"/>
    <lineage>
        <taxon>Archaea</taxon>
        <taxon>Thermoproteota</taxon>
        <taxon>Thermoprotei</taxon>
        <taxon>Desulfurococcales</taxon>
        <taxon>Desulfurococcaceae</taxon>
        <taxon>Ignisphaera</taxon>
    </lineage>
</organism>
<gene>
    <name evidence="5" type="primary">rps19e</name>
    <name evidence="7" type="ORF">ENU08_02335</name>
    <name evidence="6" type="ORF">ENU41_03755</name>
</gene>
<evidence type="ECO:0000256" key="5">
    <source>
        <dbReference type="HAMAP-Rule" id="MF_01474"/>
    </source>
</evidence>
<dbReference type="SMART" id="SM01413">
    <property type="entry name" value="Ribosomal_S19e"/>
    <property type="match status" value="1"/>
</dbReference>
<comment type="similarity">
    <text evidence="1 5">Belongs to the eukaryotic ribosomal protein eS19 family.</text>
</comment>
<dbReference type="InterPro" id="IPR027548">
    <property type="entry name" value="Ribosomal_eS19_archaeal"/>
</dbReference>
<dbReference type="GO" id="GO:0003735">
    <property type="term" value="F:structural constituent of ribosome"/>
    <property type="evidence" value="ECO:0007669"/>
    <property type="project" value="InterPro"/>
</dbReference>
<dbReference type="InterPro" id="IPR036388">
    <property type="entry name" value="WH-like_DNA-bd_sf"/>
</dbReference>
<dbReference type="GO" id="GO:0000028">
    <property type="term" value="P:ribosomal small subunit assembly"/>
    <property type="evidence" value="ECO:0007669"/>
    <property type="project" value="TreeGrafter"/>
</dbReference>
<dbReference type="EMBL" id="DTCK01000021">
    <property type="protein sequence ID" value="HGQ35777.1"/>
    <property type="molecule type" value="Genomic_DNA"/>
</dbReference>
<dbReference type="EMBL" id="DTBD01000017">
    <property type="protein sequence ID" value="HGQ64067.1"/>
    <property type="molecule type" value="Genomic_DNA"/>
</dbReference>
<comment type="subunit">
    <text evidence="5">Part of the 30S ribosomal subunit.</text>
</comment>
<evidence type="ECO:0000313" key="7">
    <source>
        <dbReference type="EMBL" id="HGQ64067.1"/>
    </source>
</evidence>
<dbReference type="InterPro" id="IPR036390">
    <property type="entry name" value="WH_DNA-bd_sf"/>
</dbReference>
<dbReference type="GO" id="GO:0003723">
    <property type="term" value="F:RNA binding"/>
    <property type="evidence" value="ECO:0007669"/>
    <property type="project" value="TreeGrafter"/>
</dbReference>
<evidence type="ECO:0000313" key="6">
    <source>
        <dbReference type="EMBL" id="HGQ35777.1"/>
    </source>
</evidence>
<dbReference type="AlphaFoldDB" id="A0A7C4NLY1"/>
<keyword evidence="2 5" id="KW-0689">Ribosomal protein</keyword>
<dbReference type="GO" id="GO:0006412">
    <property type="term" value="P:translation"/>
    <property type="evidence" value="ECO:0007669"/>
    <property type="project" value="UniProtKB-UniRule"/>
</dbReference>
<sequence length="164" mass="18811">MVTVRDVPADKLIEELVQYLKQNVPQVRPPPWAIFAKTGPHKERIPENPDWWYYRAASVLRKLYLAEEPMGVGTFRVIYGGLERRGSAPSHFRKCGGSHIRRILQQLERAGLVVKTQKGRLLSSRGRRLLDTIAYKAFSEIVKVRPELVKYGSTSTLKQLQQEV</sequence>
<comment type="function">
    <text evidence="5">May be involved in maturation of the 30S ribosomal subunit.</text>
</comment>
<dbReference type="Gene3D" id="1.10.10.10">
    <property type="entry name" value="Winged helix-like DNA-binding domain superfamily/Winged helix DNA-binding domain"/>
    <property type="match status" value="1"/>
</dbReference>
<dbReference type="PANTHER" id="PTHR11710">
    <property type="entry name" value="40S RIBOSOMAL PROTEIN S19"/>
    <property type="match status" value="1"/>
</dbReference>
<dbReference type="GO" id="GO:0022627">
    <property type="term" value="C:cytosolic small ribosomal subunit"/>
    <property type="evidence" value="ECO:0007669"/>
    <property type="project" value="TreeGrafter"/>
</dbReference>
<proteinExistence type="inferred from homology"/>
<dbReference type="HAMAP" id="MF_01474">
    <property type="entry name" value="Ribosomal_eS19"/>
    <property type="match status" value="1"/>
</dbReference>
<evidence type="ECO:0000256" key="2">
    <source>
        <dbReference type="ARBA" id="ARBA00022980"/>
    </source>
</evidence>
<dbReference type="InterPro" id="IPR001266">
    <property type="entry name" value="Ribosomal_eS19"/>
</dbReference>
<evidence type="ECO:0000256" key="4">
    <source>
        <dbReference type="ARBA" id="ARBA00035143"/>
    </source>
</evidence>
<dbReference type="PANTHER" id="PTHR11710:SF0">
    <property type="entry name" value="40S RIBOSOMAL PROTEIN S19"/>
    <property type="match status" value="1"/>
</dbReference>
<reference evidence="7" key="1">
    <citation type="journal article" date="2020" name="mSystems">
        <title>Genome- and Community-Level Interaction Insights into Carbon Utilization and Element Cycling Functions of Hydrothermarchaeota in Hydrothermal Sediment.</title>
        <authorList>
            <person name="Zhou Z."/>
            <person name="Liu Y."/>
            <person name="Xu W."/>
            <person name="Pan J."/>
            <person name="Luo Z.H."/>
            <person name="Li M."/>
        </authorList>
    </citation>
    <scope>NUCLEOTIDE SEQUENCE [LARGE SCALE GENOMIC DNA]</scope>
    <source>
        <strain evidence="7">SpSt-637</strain>
        <strain evidence="6">SpSt-667</strain>
    </source>
</reference>
<dbReference type="SUPFAM" id="SSF46785">
    <property type="entry name" value="Winged helix' DNA-binding domain"/>
    <property type="match status" value="1"/>
</dbReference>
<comment type="caution">
    <text evidence="7">The sequence shown here is derived from an EMBL/GenBank/DDBJ whole genome shotgun (WGS) entry which is preliminary data.</text>
</comment>